<reference evidence="1" key="1">
    <citation type="journal article" date="2014" name="Front. Microbiol.">
        <title>High frequency of phylogenetically diverse reductive dehalogenase-homologous genes in deep subseafloor sedimentary metagenomes.</title>
        <authorList>
            <person name="Kawai M."/>
            <person name="Futagami T."/>
            <person name="Toyoda A."/>
            <person name="Takaki Y."/>
            <person name="Nishi S."/>
            <person name="Hori S."/>
            <person name="Arai W."/>
            <person name="Tsubouchi T."/>
            <person name="Morono Y."/>
            <person name="Uchiyama I."/>
            <person name="Ito T."/>
            <person name="Fujiyama A."/>
            <person name="Inagaki F."/>
            <person name="Takami H."/>
        </authorList>
    </citation>
    <scope>NUCLEOTIDE SEQUENCE</scope>
    <source>
        <strain evidence="1">Expedition CK06-06</strain>
    </source>
</reference>
<gene>
    <name evidence="1" type="ORF">S06H3_61676</name>
</gene>
<sequence length="72" mass="8016">MEAKSILYCGKSAVFAPDGQIAKIASSSQEEILFYEISLEGAMDKSIDHQINTIDDRRQEVNICPEGEVIRL</sequence>
<name>X1PE37_9ZZZZ</name>
<organism evidence="1">
    <name type="scientific">marine sediment metagenome</name>
    <dbReference type="NCBI Taxonomy" id="412755"/>
    <lineage>
        <taxon>unclassified sequences</taxon>
        <taxon>metagenomes</taxon>
        <taxon>ecological metagenomes</taxon>
    </lineage>
</organism>
<evidence type="ECO:0000313" key="1">
    <source>
        <dbReference type="EMBL" id="GAI54552.1"/>
    </source>
</evidence>
<comment type="caution">
    <text evidence="1">The sequence shown here is derived from an EMBL/GenBank/DDBJ whole genome shotgun (WGS) entry which is preliminary data.</text>
</comment>
<dbReference type="SUPFAM" id="SSF56317">
    <property type="entry name" value="Carbon-nitrogen hydrolase"/>
    <property type="match status" value="1"/>
</dbReference>
<protein>
    <recommendedName>
        <fullName evidence="2">CN hydrolase domain-containing protein</fullName>
    </recommendedName>
</protein>
<evidence type="ECO:0008006" key="2">
    <source>
        <dbReference type="Google" id="ProtNLM"/>
    </source>
</evidence>
<proteinExistence type="predicted"/>
<dbReference type="EMBL" id="BARV01040494">
    <property type="protein sequence ID" value="GAI54552.1"/>
    <property type="molecule type" value="Genomic_DNA"/>
</dbReference>
<accession>X1PE37</accession>
<dbReference type="AlphaFoldDB" id="X1PE37"/>
<dbReference type="Gene3D" id="3.60.110.10">
    <property type="entry name" value="Carbon-nitrogen hydrolase"/>
    <property type="match status" value="1"/>
</dbReference>
<dbReference type="InterPro" id="IPR036526">
    <property type="entry name" value="C-N_Hydrolase_sf"/>
</dbReference>